<dbReference type="EMBL" id="JAUDFV010000027">
    <property type="protein sequence ID" value="KAL2737651.1"/>
    <property type="molecule type" value="Genomic_DNA"/>
</dbReference>
<dbReference type="PANTHER" id="PTHR31740">
    <property type="entry name" value="CENTROMERE PROTEIN L"/>
    <property type="match status" value="1"/>
</dbReference>
<sequence length="337" mass="38558">MENSNTLPGTSRITLQTPYSTPRLKFSLERLLTPDEESDTKTLEEIISLTWNIYGVSALFGFQYDNKTTLKLYGKRLREEIATNLSQENVAYDAHLSIAEDTISDILNLPLLKVYILSITVEVYAKKLDQEKNIEKCIYVGFFLSLKTNNELKAGNSIKLPLLLCRGTRTCMNVVHSTFNRMFDCLIIALPIEQDDLMWLLPIIILPTSEENYPNNTEEVRLEYLVPGLSSTNTITAKFSTVDLIKILNAIMENQDNETQIVVNLTIEHIQKFRKCLQIQMKQIAGLELGLCTLHRISLPKGTLMDNKMKIMDPEIMKRVLLYMTEKSLDMLHALFL</sequence>
<dbReference type="Pfam" id="PF13092">
    <property type="entry name" value="CENP-L"/>
    <property type="match status" value="1"/>
</dbReference>
<evidence type="ECO:0000256" key="1">
    <source>
        <dbReference type="ARBA" id="ARBA00004123"/>
    </source>
</evidence>
<keyword evidence="9" id="KW-1185">Reference proteome</keyword>
<evidence type="ECO:0000256" key="5">
    <source>
        <dbReference type="ARBA" id="ARBA00022454"/>
    </source>
</evidence>
<dbReference type="AlphaFoldDB" id="A0ABD2BXZ0"/>
<comment type="caution">
    <text evidence="8">The sequence shown here is derived from an EMBL/GenBank/DDBJ whole genome shotgun (WGS) entry which is preliminary data.</text>
</comment>
<dbReference type="Proteomes" id="UP001607302">
    <property type="component" value="Unassembled WGS sequence"/>
</dbReference>
<evidence type="ECO:0000313" key="8">
    <source>
        <dbReference type="EMBL" id="KAL2737651.1"/>
    </source>
</evidence>
<proteinExistence type="inferred from homology"/>
<name>A0ABD2BXZ0_VESSQ</name>
<dbReference type="GO" id="GO:0005634">
    <property type="term" value="C:nucleus"/>
    <property type="evidence" value="ECO:0007669"/>
    <property type="project" value="UniProtKB-SubCell"/>
</dbReference>
<comment type="subcellular location">
    <subcellularLocation>
        <location evidence="2">Chromosome</location>
        <location evidence="2">Centromere</location>
    </subcellularLocation>
    <subcellularLocation>
        <location evidence="1">Nucleus</location>
    </subcellularLocation>
</comment>
<evidence type="ECO:0000313" key="9">
    <source>
        <dbReference type="Proteomes" id="UP001607302"/>
    </source>
</evidence>
<evidence type="ECO:0000256" key="2">
    <source>
        <dbReference type="ARBA" id="ARBA00004584"/>
    </source>
</evidence>
<evidence type="ECO:0000256" key="7">
    <source>
        <dbReference type="ARBA" id="ARBA00023328"/>
    </source>
</evidence>
<protein>
    <recommendedName>
        <fullName evidence="4">Centromere protein L</fullName>
    </recommendedName>
</protein>
<dbReference type="InterPro" id="IPR025204">
    <property type="entry name" value="CENP-L"/>
</dbReference>
<keyword evidence="5" id="KW-0158">Chromosome</keyword>
<comment type="similarity">
    <text evidence="3">Belongs to the CENP-L/IML3 family.</text>
</comment>
<accession>A0ABD2BXZ0</accession>
<keyword evidence="7" id="KW-0137">Centromere</keyword>
<evidence type="ECO:0000256" key="6">
    <source>
        <dbReference type="ARBA" id="ARBA00023242"/>
    </source>
</evidence>
<evidence type="ECO:0000256" key="3">
    <source>
        <dbReference type="ARBA" id="ARBA00011060"/>
    </source>
</evidence>
<evidence type="ECO:0000256" key="4">
    <source>
        <dbReference type="ARBA" id="ARBA00016380"/>
    </source>
</evidence>
<keyword evidence="6" id="KW-0539">Nucleus</keyword>
<reference evidence="8 9" key="1">
    <citation type="journal article" date="2024" name="Ann. Entomol. Soc. Am.">
        <title>Genomic analyses of the southern and eastern yellowjacket wasps (Hymenoptera: Vespidae) reveal evolutionary signatures of social life.</title>
        <authorList>
            <person name="Catto M.A."/>
            <person name="Caine P.B."/>
            <person name="Orr S.E."/>
            <person name="Hunt B.G."/>
            <person name="Goodisman M.A.D."/>
        </authorList>
    </citation>
    <scope>NUCLEOTIDE SEQUENCE [LARGE SCALE GENOMIC DNA]</scope>
    <source>
        <strain evidence="8">233</strain>
        <tissue evidence="8">Head and thorax</tissue>
    </source>
</reference>
<dbReference type="GO" id="GO:0000775">
    <property type="term" value="C:chromosome, centromeric region"/>
    <property type="evidence" value="ECO:0007669"/>
    <property type="project" value="UniProtKB-SubCell"/>
</dbReference>
<dbReference type="PANTHER" id="PTHR31740:SF2">
    <property type="entry name" value="CENTROMERE PROTEIN L"/>
    <property type="match status" value="1"/>
</dbReference>
<gene>
    <name evidence="8" type="ORF">V1478_001737</name>
</gene>
<organism evidence="8 9">
    <name type="scientific">Vespula squamosa</name>
    <name type="common">Southern yellow jacket</name>
    <name type="synonym">Wasp</name>
    <dbReference type="NCBI Taxonomy" id="30214"/>
    <lineage>
        <taxon>Eukaryota</taxon>
        <taxon>Metazoa</taxon>
        <taxon>Ecdysozoa</taxon>
        <taxon>Arthropoda</taxon>
        <taxon>Hexapoda</taxon>
        <taxon>Insecta</taxon>
        <taxon>Pterygota</taxon>
        <taxon>Neoptera</taxon>
        <taxon>Endopterygota</taxon>
        <taxon>Hymenoptera</taxon>
        <taxon>Apocrita</taxon>
        <taxon>Aculeata</taxon>
        <taxon>Vespoidea</taxon>
        <taxon>Vespidae</taxon>
        <taxon>Vespinae</taxon>
        <taxon>Vespula</taxon>
    </lineage>
</organism>